<evidence type="ECO:0000256" key="2">
    <source>
        <dbReference type="ARBA" id="ARBA00010617"/>
    </source>
</evidence>
<comment type="caution">
    <text evidence="10">The sequence shown here is derived from an EMBL/GenBank/DDBJ whole genome shotgun (WGS) entry which is preliminary data.</text>
</comment>
<organism evidence="10 11">
    <name type="scientific">Cerrena zonata</name>
    <dbReference type="NCBI Taxonomy" id="2478898"/>
    <lineage>
        <taxon>Eukaryota</taxon>
        <taxon>Fungi</taxon>
        <taxon>Dikarya</taxon>
        <taxon>Basidiomycota</taxon>
        <taxon>Agaricomycotina</taxon>
        <taxon>Agaricomycetes</taxon>
        <taxon>Polyporales</taxon>
        <taxon>Cerrenaceae</taxon>
        <taxon>Cerrena</taxon>
    </lineage>
</organism>
<dbReference type="PROSITE" id="PS00086">
    <property type="entry name" value="CYTOCHROME_P450"/>
    <property type="match status" value="1"/>
</dbReference>
<keyword evidence="4 8" id="KW-0479">Metal-binding</keyword>
<evidence type="ECO:0000256" key="3">
    <source>
        <dbReference type="ARBA" id="ARBA00022617"/>
    </source>
</evidence>
<dbReference type="InterPro" id="IPR002401">
    <property type="entry name" value="Cyt_P450_E_grp-I"/>
</dbReference>
<dbReference type="GO" id="GO:0016705">
    <property type="term" value="F:oxidoreductase activity, acting on paired donors, with incorporation or reduction of molecular oxygen"/>
    <property type="evidence" value="ECO:0007669"/>
    <property type="project" value="InterPro"/>
</dbReference>
<evidence type="ECO:0000256" key="6">
    <source>
        <dbReference type="ARBA" id="ARBA00023004"/>
    </source>
</evidence>
<keyword evidence="6 8" id="KW-0408">Iron</keyword>
<evidence type="ECO:0000256" key="5">
    <source>
        <dbReference type="ARBA" id="ARBA00023002"/>
    </source>
</evidence>
<dbReference type="SUPFAM" id="SSF48264">
    <property type="entry name" value="Cytochrome P450"/>
    <property type="match status" value="1"/>
</dbReference>
<protein>
    <recommendedName>
        <fullName evidence="12">Cytochrome P450</fullName>
    </recommendedName>
</protein>
<comment type="cofactor">
    <cofactor evidence="1 8">
        <name>heme</name>
        <dbReference type="ChEBI" id="CHEBI:30413"/>
    </cofactor>
</comment>
<dbReference type="InterPro" id="IPR017972">
    <property type="entry name" value="Cyt_P450_CS"/>
</dbReference>
<proteinExistence type="inferred from homology"/>
<evidence type="ECO:0000256" key="9">
    <source>
        <dbReference type="RuleBase" id="RU000461"/>
    </source>
</evidence>
<evidence type="ECO:0000256" key="1">
    <source>
        <dbReference type="ARBA" id="ARBA00001971"/>
    </source>
</evidence>
<feature type="binding site" description="axial binding residue" evidence="8">
    <location>
        <position position="441"/>
    </location>
    <ligand>
        <name>heme</name>
        <dbReference type="ChEBI" id="CHEBI:30413"/>
    </ligand>
    <ligandPart>
        <name>Fe</name>
        <dbReference type="ChEBI" id="CHEBI:18248"/>
    </ligandPart>
</feature>
<name>A0AAW0FNS2_9APHY</name>
<dbReference type="EMBL" id="JASBNA010000073">
    <property type="protein sequence ID" value="KAK7678325.1"/>
    <property type="molecule type" value="Genomic_DNA"/>
</dbReference>
<dbReference type="PANTHER" id="PTHR24286">
    <property type="entry name" value="CYTOCHROME P450 26"/>
    <property type="match status" value="1"/>
</dbReference>
<dbReference type="PRINTS" id="PR00463">
    <property type="entry name" value="EP450I"/>
</dbReference>
<dbReference type="Pfam" id="PF00067">
    <property type="entry name" value="p450"/>
    <property type="match status" value="1"/>
</dbReference>
<dbReference type="AlphaFoldDB" id="A0AAW0FNS2"/>
<dbReference type="PANTHER" id="PTHR24286:SF24">
    <property type="entry name" value="LANOSTEROL 14-ALPHA DEMETHYLASE"/>
    <property type="match status" value="1"/>
</dbReference>
<accession>A0AAW0FNS2</accession>
<sequence>MLIIGFLALCRSFLAERATTSVAITVPSVVVLLLLWLRPTDGDDSDDSEATPIKLPEWGILTIKPFFRTRFDFLSSSFELCGKSIFQFNLLRNTVIAVSGEVGRKDFFTSKGLDINEGFAFLSGAIPMLPGVTSDLQARRISMIHKRLSTAQNSDHLSRLLPRILADSTGIMRTWGNSGTLDLFDSVPKLFFQTTVRALAATEIADDAALVARLKELYDRLDETTTPTCVLLPWFPSPSMLGKLLASKRIYDIVNHAIELRIQSGRHGDDTLQILLDSGDDRMVVLGFIMGLLVAGARSTGTTASWLLAFLESHPEWKYKAIAEVEQLVSDHSSLPLSNSHETQLSAVPIEAWEGNMPVFDAMIRETLRVAQPHTAMRRNIGPDTYINGARIPSGAYVVYPFSDVHLNSALYPDPWRWDPARSESKMPFSYVGWGGGKTVCLGQRLAKLELKTVISLYLLEFKSDLVDGSGRRPDSLPRPNWNDALTCKPPSGSYMVEYSRRKTDFSL</sequence>
<gene>
    <name evidence="10" type="ORF">QCA50_018673</name>
</gene>
<evidence type="ECO:0000313" key="11">
    <source>
        <dbReference type="Proteomes" id="UP001385951"/>
    </source>
</evidence>
<dbReference type="InterPro" id="IPR036396">
    <property type="entry name" value="Cyt_P450_sf"/>
</dbReference>
<evidence type="ECO:0000256" key="8">
    <source>
        <dbReference type="PIRSR" id="PIRSR602401-1"/>
    </source>
</evidence>
<evidence type="ECO:0000256" key="7">
    <source>
        <dbReference type="ARBA" id="ARBA00023033"/>
    </source>
</evidence>
<comment type="similarity">
    <text evidence="2 9">Belongs to the cytochrome P450 family.</text>
</comment>
<dbReference type="GO" id="GO:0016125">
    <property type="term" value="P:sterol metabolic process"/>
    <property type="evidence" value="ECO:0007669"/>
    <property type="project" value="TreeGrafter"/>
</dbReference>
<dbReference type="GO" id="GO:0004497">
    <property type="term" value="F:monooxygenase activity"/>
    <property type="evidence" value="ECO:0007669"/>
    <property type="project" value="UniProtKB-KW"/>
</dbReference>
<reference evidence="10 11" key="1">
    <citation type="submission" date="2022-09" db="EMBL/GenBank/DDBJ databases">
        <authorList>
            <person name="Palmer J.M."/>
        </authorList>
    </citation>
    <scope>NUCLEOTIDE SEQUENCE [LARGE SCALE GENOMIC DNA]</scope>
    <source>
        <strain evidence="10 11">DSM 7382</strain>
    </source>
</reference>
<keyword evidence="5 9" id="KW-0560">Oxidoreductase</keyword>
<dbReference type="GO" id="GO:0005506">
    <property type="term" value="F:iron ion binding"/>
    <property type="evidence" value="ECO:0007669"/>
    <property type="project" value="InterPro"/>
</dbReference>
<dbReference type="Gene3D" id="1.10.630.10">
    <property type="entry name" value="Cytochrome P450"/>
    <property type="match status" value="1"/>
</dbReference>
<evidence type="ECO:0000313" key="10">
    <source>
        <dbReference type="EMBL" id="KAK7678325.1"/>
    </source>
</evidence>
<keyword evidence="11" id="KW-1185">Reference proteome</keyword>
<evidence type="ECO:0008006" key="12">
    <source>
        <dbReference type="Google" id="ProtNLM"/>
    </source>
</evidence>
<evidence type="ECO:0000256" key="4">
    <source>
        <dbReference type="ARBA" id="ARBA00022723"/>
    </source>
</evidence>
<dbReference type="GO" id="GO:0020037">
    <property type="term" value="F:heme binding"/>
    <property type="evidence" value="ECO:0007669"/>
    <property type="project" value="InterPro"/>
</dbReference>
<keyword evidence="3 8" id="KW-0349">Heme</keyword>
<dbReference type="InterPro" id="IPR001128">
    <property type="entry name" value="Cyt_P450"/>
</dbReference>
<keyword evidence="7 9" id="KW-0503">Monooxygenase</keyword>
<dbReference type="Proteomes" id="UP001385951">
    <property type="component" value="Unassembled WGS sequence"/>
</dbReference>
<dbReference type="PRINTS" id="PR00385">
    <property type="entry name" value="P450"/>
</dbReference>